<dbReference type="PANTHER" id="PTHR19211">
    <property type="entry name" value="ATP-BINDING TRANSPORT PROTEIN-RELATED"/>
    <property type="match status" value="1"/>
</dbReference>
<dbReference type="InterPro" id="IPR027417">
    <property type="entry name" value="P-loop_NTPase"/>
</dbReference>
<evidence type="ECO:0000256" key="4">
    <source>
        <dbReference type="SAM" id="MobiDB-lite"/>
    </source>
</evidence>
<keyword evidence="1" id="KW-0677">Repeat</keyword>
<keyword evidence="2" id="KW-0547">Nucleotide-binding</keyword>
<gene>
    <name evidence="6" type="ORF">BDZ85DRAFT_204477</name>
</gene>
<dbReference type="PROSITE" id="PS50893">
    <property type="entry name" value="ABC_TRANSPORTER_2"/>
    <property type="match status" value="2"/>
</dbReference>
<keyword evidence="7" id="KW-1185">Reference proteome</keyword>
<name>A0A6A6G3N2_9PEZI</name>
<protein>
    <submittedName>
        <fullName evidence="6">Putative ABC transporter</fullName>
    </submittedName>
</protein>
<dbReference type="AlphaFoldDB" id="A0A6A6G3N2"/>
<dbReference type="EMBL" id="ML992513">
    <property type="protein sequence ID" value="KAF2220189.1"/>
    <property type="molecule type" value="Genomic_DNA"/>
</dbReference>
<accession>A0A6A6G3N2</accession>
<feature type="region of interest" description="Disordered" evidence="4">
    <location>
        <begin position="409"/>
        <end position="435"/>
    </location>
</feature>
<evidence type="ECO:0000256" key="3">
    <source>
        <dbReference type="ARBA" id="ARBA00022840"/>
    </source>
</evidence>
<dbReference type="CDD" id="cd03221">
    <property type="entry name" value="ABCF_EF-3"/>
    <property type="match status" value="1"/>
</dbReference>
<evidence type="ECO:0000256" key="1">
    <source>
        <dbReference type="ARBA" id="ARBA00022737"/>
    </source>
</evidence>
<keyword evidence="3" id="KW-0067">ATP-binding</keyword>
<evidence type="ECO:0000259" key="5">
    <source>
        <dbReference type="PROSITE" id="PS50893"/>
    </source>
</evidence>
<dbReference type="PANTHER" id="PTHR19211:SF135">
    <property type="entry name" value="ATPASE, PUTATIVE (AFU_ORTHOLOGUE AFUA_1G16440)-RELATED"/>
    <property type="match status" value="1"/>
</dbReference>
<dbReference type="InterPro" id="IPR003593">
    <property type="entry name" value="AAA+_ATPase"/>
</dbReference>
<proteinExistence type="predicted"/>
<dbReference type="InterPro" id="IPR050611">
    <property type="entry name" value="ABCF"/>
</dbReference>
<dbReference type="Pfam" id="PF00005">
    <property type="entry name" value="ABC_tran"/>
    <property type="match status" value="3"/>
</dbReference>
<dbReference type="CDD" id="cd00267">
    <property type="entry name" value="ABC_ATPase"/>
    <property type="match status" value="1"/>
</dbReference>
<dbReference type="InterPro" id="IPR017871">
    <property type="entry name" value="ABC_transporter-like_CS"/>
</dbReference>
<evidence type="ECO:0000313" key="6">
    <source>
        <dbReference type="EMBL" id="KAF2220189.1"/>
    </source>
</evidence>
<feature type="domain" description="ABC transporter" evidence="5">
    <location>
        <begin position="491"/>
        <end position="713"/>
    </location>
</feature>
<dbReference type="GO" id="GO:0016887">
    <property type="term" value="F:ATP hydrolysis activity"/>
    <property type="evidence" value="ECO:0007669"/>
    <property type="project" value="InterPro"/>
</dbReference>
<dbReference type="PROSITE" id="PS00211">
    <property type="entry name" value="ABC_TRANSPORTER_1"/>
    <property type="match status" value="1"/>
</dbReference>
<reference evidence="7" key="1">
    <citation type="journal article" date="2020" name="Stud. Mycol.">
        <title>101 Dothideomycetes genomes: A test case for predicting lifestyles and emergence of pathogens.</title>
        <authorList>
            <person name="Haridas S."/>
            <person name="Albert R."/>
            <person name="Binder M."/>
            <person name="Bloem J."/>
            <person name="LaButti K."/>
            <person name="Salamov A."/>
            <person name="Andreopoulos B."/>
            <person name="Baker S."/>
            <person name="Barry K."/>
            <person name="Bills G."/>
            <person name="Bluhm B."/>
            <person name="Cannon C."/>
            <person name="Castanera R."/>
            <person name="Culley D."/>
            <person name="Daum C."/>
            <person name="Ezra D."/>
            <person name="Gonzalez J."/>
            <person name="Henrissat B."/>
            <person name="Kuo A."/>
            <person name="Liang C."/>
            <person name="Lipzen A."/>
            <person name="Lutzoni F."/>
            <person name="Magnuson J."/>
            <person name="Mondo S."/>
            <person name="Nolan M."/>
            <person name="Ohm R."/>
            <person name="Pangilinan J."/>
            <person name="Park H.-J."/>
            <person name="Ramirez L."/>
            <person name="Alfaro M."/>
            <person name="Sun H."/>
            <person name="Tritt A."/>
            <person name="Yoshinaga Y."/>
            <person name="Zwiers L.-H."/>
            <person name="Turgeon B."/>
            <person name="Goodwin S."/>
            <person name="Spatafora J."/>
            <person name="Crous P."/>
            <person name="Grigoriev I."/>
        </authorList>
    </citation>
    <scope>NUCLEOTIDE SEQUENCE [LARGE SCALE GENOMIC DNA]</scope>
    <source>
        <strain evidence="7">CECT 20119</strain>
    </source>
</reference>
<dbReference type="OrthoDB" id="2110130at2759"/>
<dbReference type="SUPFAM" id="SSF52540">
    <property type="entry name" value="P-loop containing nucleoside triphosphate hydrolases"/>
    <property type="match status" value="2"/>
</dbReference>
<organism evidence="6 7">
    <name type="scientific">Elsinoe ampelina</name>
    <dbReference type="NCBI Taxonomy" id="302913"/>
    <lineage>
        <taxon>Eukaryota</taxon>
        <taxon>Fungi</taxon>
        <taxon>Dikarya</taxon>
        <taxon>Ascomycota</taxon>
        <taxon>Pezizomycotina</taxon>
        <taxon>Dothideomycetes</taxon>
        <taxon>Dothideomycetidae</taxon>
        <taxon>Myriangiales</taxon>
        <taxon>Elsinoaceae</taxon>
        <taxon>Elsinoe</taxon>
    </lineage>
</organism>
<sequence length="739" mass="81478">MVSSRPRLVATSQETRFHINEDASLSDIHVKDIDLAVVSPVDHDSLSTSARKSSKSKSTSLEILSHADLKLKQSTCYGLIGRNGAGKSTLLRAINEQAIPGMPERLRIACLQQTDQDVVDSSSQVEELQSLPVLEHVAQNDPYRLQLLQDLLLLQGSTEASEALDTLEQVRRYRRYQQVKFEIDLAKYRREAELRSGGRGAQAKKELLAAEAKAVHITQTETYRLDIGDTIEAITEADSEIQQATKLIADIQDKLAVITTGEREAQARKTLKGLGFDEIMMQKPVNKLSGGWHMRCMLATALLQTADLLILDEPTNFLDLLGIVWLQKHIESLQSLGDKTIVIVSHDRDFVDATCEEIIILRDKVLSYFPGNITDYETDTRSRIKYLTRMKDAQEKKTDRMKKSIADTVKQGKRRGDDNALRTAKSRTKKLENSTGLMKSATGGRFKLNRDRAVYDDKKLAEIEIPTLETSVSMLIPGATELRNAGALASLENATLKFKSADRPTLSNINLVIHAGDRIGIMGLNGSGKSTLIKVLTQTLRPSSGIVTHHPQLKLGYYSQHAVEDLQTLAKDDSSLTAVSLMMRDAGDTMTEQDARGLLGTYGLSGRTASDVPVISLSGGQLVRLALARMVASHPNLLVLDEISTHLDYHTVTALADALEQYDGAVVLVSHDRYIKKRVAEGMRDSADEDSDLESETSEGEQARRREVLLLKGGALRALQGGVSEFERSVEKMAAKIAV</sequence>
<dbReference type="SMART" id="SM00382">
    <property type="entry name" value="AAA"/>
    <property type="match status" value="2"/>
</dbReference>
<dbReference type="GO" id="GO:0005524">
    <property type="term" value="F:ATP binding"/>
    <property type="evidence" value="ECO:0007669"/>
    <property type="project" value="UniProtKB-KW"/>
</dbReference>
<evidence type="ECO:0000256" key="2">
    <source>
        <dbReference type="ARBA" id="ARBA00022741"/>
    </source>
</evidence>
<dbReference type="Gene3D" id="3.40.50.300">
    <property type="entry name" value="P-loop containing nucleotide triphosphate hydrolases"/>
    <property type="match status" value="3"/>
</dbReference>
<feature type="domain" description="ABC transporter" evidence="5">
    <location>
        <begin position="41"/>
        <end position="388"/>
    </location>
</feature>
<dbReference type="Proteomes" id="UP000799538">
    <property type="component" value="Unassembled WGS sequence"/>
</dbReference>
<dbReference type="InterPro" id="IPR003439">
    <property type="entry name" value="ABC_transporter-like_ATP-bd"/>
</dbReference>
<evidence type="ECO:0000313" key="7">
    <source>
        <dbReference type="Proteomes" id="UP000799538"/>
    </source>
</evidence>